<feature type="domain" description="Copper type II ascorbate-dependent monooxygenase C-terminal" evidence="11">
    <location>
        <begin position="9"/>
        <end position="59"/>
    </location>
</feature>
<name>A0A8S1HJM5_9PELO</name>
<comment type="caution">
    <text evidence="12">The sequence shown here is derived from an EMBL/GenBank/DDBJ whole genome shotgun (WGS) entry which is preliminary data.</text>
</comment>
<evidence type="ECO:0000313" key="13">
    <source>
        <dbReference type="Proteomes" id="UP000835052"/>
    </source>
</evidence>
<dbReference type="EMBL" id="CAJGYM010000068">
    <property type="protein sequence ID" value="CAD6196213.1"/>
    <property type="molecule type" value="Genomic_DNA"/>
</dbReference>
<dbReference type="GO" id="GO:0005576">
    <property type="term" value="C:extracellular region"/>
    <property type="evidence" value="ECO:0007669"/>
    <property type="project" value="TreeGrafter"/>
</dbReference>
<keyword evidence="5" id="KW-0560">Oxidoreductase</keyword>
<evidence type="ECO:0000259" key="11">
    <source>
        <dbReference type="Pfam" id="PF03712"/>
    </source>
</evidence>
<dbReference type="Gene3D" id="2.60.120.230">
    <property type="match status" value="1"/>
</dbReference>
<dbReference type="GO" id="GO:0016715">
    <property type="term" value="F:oxidoreductase activity, acting on paired donors, with incorporation or reduction of molecular oxygen, reduced ascorbate as one donor, and incorporation of one atom of oxygen"/>
    <property type="evidence" value="ECO:0007669"/>
    <property type="project" value="InterPro"/>
</dbReference>
<dbReference type="AlphaFoldDB" id="A0A8S1HJM5"/>
<dbReference type="InterPro" id="IPR014784">
    <property type="entry name" value="Cu2_ascorb_mOase-like_C"/>
</dbReference>
<feature type="repeat" description="NHL" evidence="10">
    <location>
        <begin position="59"/>
        <end position="102"/>
    </location>
</feature>
<keyword evidence="4" id="KW-0677">Repeat</keyword>
<dbReference type="SUPFAM" id="SSF50956">
    <property type="entry name" value="Thermostable phytase (3-phytase)"/>
    <property type="match status" value="1"/>
</dbReference>
<evidence type="ECO:0000256" key="8">
    <source>
        <dbReference type="ARBA" id="ARBA00023157"/>
    </source>
</evidence>
<keyword evidence="2" id="KW-0479">Metal-binding</keyword>
<dbReference type="PROSITE" id="PS00085">
    <property type="entry name" value="CU2_MONOOXYGENASE_2"/>
    <property type="match status" value="1"/>
</dbReference>
<evidence type="ECO:0000256" key="7">
    <source>
        <dbReference type="ARBA" id="ARBA00023033"/>
    </source>
</evidence>
<dbReference type="Pfam" id="PF01436">
    <property type="entry name" value="NHL"/>
    <property type="match status" value="1"/>
</dbReference>
<dbReference type="PROSITE" id="PS51125">
    <property type="entry name" value="NHL"/>
    <property type="match status" value="1"/>
</dbReference>
<reference evidence="12" key="1">
    <citation type="submission" date="2020-10" db="EMBL/GenBank/DDBJ databases">
        <authorList>
            <person name="Kikuchi T."/>
        </authorList>
    </citation>
    <scope>NUCLEOTIDE SEQUENCE</scope>
    <source>
        <strain evidence="12">NKZ352</strain>
    </source>
</reference>
<gene>
    <name evidence="12" type="ORF">CAUJ_LOCUS12128</name>
</gene>
<keyword evidence="3" id="KW-0732">Signal</keyword>
<dbReference type="Proteomes" id="UP000835052">
    <property type="component" value="Unassembled WGS sequence"/>
</dbReference>
<keyword evidence="7" id="KW-0503">Monooxygenase</keyword>
<dbReference type="InterPro" id="IPR008977">
    <property type="entry name" value="PHM/PNGase_F_dom_sf"/>
</dbReference>
<evidence type="ECO:0000256" key="10">
    <source>
        <dbReference type="PROSITE-ProRule" id="PRU00504"/>
    </source>
</evidence>
<evidence type="ECO:0000256" key="1">
    <source>
        <dbReference type="ARBA" id="ARBA00001973"/>
    </source>
</evidence>
<dbReference type="InterPro" id="IPR001258">
    <property type="entry name" value="NHL_repeat"/>
</dbReference>
<dbReference type="SUPFAM" id="SSF49742">
    <property type="entry name" value="PHM/PNGase F"/>
    <property type="match status" value="1"/>
</dbReference>
<keyword evidence="9" id="KW-0325">Glycoprotein</keyword>
<evidence type="ECO:0000313" key="12">
    <source>
        <dbReference type="EMBL" id="CAD6196213.1"/>
    </source>
</evidence>
<evidence type="ECO:0000256" key="2">
    <source>
        <dbReference type="ARBA" id="ARBA00022723"/>
    </source>
</evidence>
<proteinExistence type="predicted"/>
<dbReference type="InterPro" id="IPR014783">
    <property type="entry name" value="Cu2_ascorb_mOase_CS-2"/>
</dbReference>
<evidence type="ECO:0000256" key="6">
    <source>
        <dbReference type="ARBA" id="ARBA00023008"/>
    </source>
</evidence>
<protein>
    <recommendedName>
        <fullName evidence="11">Copper type II ascorbate-dependent monooxygenase C-terminal domain-containing protein</fullName>
    </recommendedName>
</protein>
<evidence type="ECO:0000256" key="9">
    <source>
        <dbReference type="ARBA" id="ARBA00023180"/>
    </source>
</evidence>
<keyword evidence="8" id="KW-1015">Disulfide bond</keyword>
<dbReference type="InterPro" id="IPR024548">
    <property type="entry name" value="Cu2_monoox_C"/>
</dbReference>
<dbReference type="OrthoDB" id="10044505at2759"/>
<keyword evidence="13" id="KW-1185">Reference proteome</keyword>
<evidence type="ECO:0000256" key="5">
    <source>
        <dbReference type="ARBA" id="ARBA00023002"/>
    </source>
</evidence>
<dbReference type="GO" id="GO:0046872">
    <property type="term" value="F:metal ion binding"/>
    <property type="evidence" value="ECO:0007669"/>
    <property type="project" value="UniProtKB-KW"/>
</dbReference>
<keyword evidence="6" id="KW-0186">Copper</keyword>
<organism evidence="12 13">
    <name type="scientific">Caenorhabditis auriculariae</name>
    <dbReference type="NCBI Taxonomy" id="2777116"/>
    <lineage>
        <taxon>Eukaryota</taxon>
        <taxon>Metazoa</taxon>
        <taxon>Ecdysozoa</taxon>
        <taxon>Nematoda</taxon>
        <taxon>Chromadorea</taxon>
        <taxon>Rhabditida</taxon>
        <taxon>Rhabditina</taxon>
        <taxon>Rhabditomorpha</taxon>
        <taxon>Rhabditoidea</taxon>
        <taxon>Rhabditidae</taxon>
        <taxon>Peloderinae</taxon>
        <taxon>Caenorhabditis</taxon>
    </lineage>
</organism>
<sequence length="128" mass="14694">MIGYQPTKSNMSCNYESRTDIHPFAFRTHTHAMGRAVSAFFKHNGVWTKIGHRNPQWPQGKFGLPGIGPTQFELPHDIVANDRGNLLIADRENGRVQELTTEGKFVGEYRSRLFFRVTVCKILFRETL</sequence>
<evidence type="ECO:0000256" key="3">
    <source>
        <dbReference type="ARBA" id="ARBA00022729"/>
    </source>
</evidence>
<accession>A0A8S1HJM5</accession>
<dbReference type="PANTHER" id="PTHR10680:SF14">
    <property type="entry name" value="PEPTIDYL-GLYCINE ALPHA-AMIDATING MONOOXYGENASE"/>
    <property type="match status" value="1"/>
</dbReference>
<dbReference type="PANTHER" id="PTHR10680">
    <property type="entry name" value="PEPTIDYL-GLYCINE ALPHA-AMIDATING MONOOXYGENASE"/>
    <property type="match status" value="1"/>
</dbReference>
<evidence type="ECO:0000256" key="4">
    <source>
        <dbReference type="ARBA" id="ARBA00022737"/>
    </source>
</evidence>
<comment type="cofactor">
    <cofactor evidence="1">
        <name>Cu(2+)</name>
        <dbReference type="ChEBI" id="CHEBI:29036"/>
    </cofactor>
</comment>
<dbReference type="Pfam" id="PF03712">
    <property type="entry name" value="Cu2_monoox_C"/>
    <property type="match status" value="1"/>
</dbReference>